<feature type="transmembrane region" description="Helical" evidence="7">
    <location>
        <begin position="20"/>
        <end position="38"/>
    </location>
</feature>
<dbReference type="Proteomes" id="UP001170310">
    <property type="component" value="Unassembled WGS sequence"/>
</dbReference>
<reference evidence="9" key="1">
    <citation type="submission" date="2023-07" db="EMBL/GenBank/DDBJ databases">
        <title>Genome content predicts the carbon catabolic preferences of heterotrophic bacteria.</title>
        <authorList>
            <person name="Gralka M."/>
        </authorList>
    </citation>
    <scope>NUCLEOTIDE SEQUENCE</scope>
    <source>
        <strain evidence="9">E2R20</strain>
    </source>
</reference>
<feature type="domain" description="YSIRK Gram-positive signal peptide" evidence="8">
    <location>
        <begin position="10"/>
        <end position="35"/>
    </location>
</feature>
<evidence type="ECO:0000256" key="5">
    <source>
        <dbReference type="ARBA" id="ARBA00023088"/>
    </source>
</evidence>
<dbReference type="AlphaFoldDB" id="A0AAW7YVL5"/>
<evidence type="ECO:0000256" key="2">
    <source>
        <dbReference type="ARBA" id="ARBA00022512"/>
    </source>
</evidence>
<dbReference type="InterPro" id="IPR050436">
    <property type="entry name" value="IsdA"/>
</dbReference>
<name>A0AAW7YVL5_9STAP</name>
<organism evidence="9 10">
    <name type="scientific">Staphylococcus pasteuri_A</name>
    <dbReference type="NCBI Taxonomy" id="3062664"/>
    <lineage>
        <taxon>Bacteria</taxon>
        <taxon>Bacillati</taxon>
        <taxon>Bacillota</taxon>
        <taxon>Bacilli</taxon>
        <taxon>Bacillales</taxon>
        <taxon>Staphylococcaceae</taxon>
        <taxon>Staphylococcus</taxon>
    </lineage>
</organism>
<evidence type="ECO:0000256" key="6">
    <source>
        <dbReference type="SAM" id="MobiDB-lite"/>
    </source>
</evidence>
<feature type="region of interest" description="Disordered" evidence="6">
    <location>
        <begin position="43"/>
        <end position="96"/>
    </location>
</feature>
<accession>A0AAW7YVL5</accession>
<dbReference type="PANTHER" id="PTHR37824:SF1">
    <property type="entry name" value="IRON-REGULATED SURFACE DETERMINANT PROTEIN C"/>
    <property type="match status" value="1"/>
</dbReference>
<evidence type="ECO:0000256" key="1">
    <source>
        <dbReference type="ARBA" id="ARBA00004168"/>
    </source>
</evidence>
<feature type="compositionally biased region" description="Low complexity" evidence="6">
    <location>
        <begin position="74"/>
        <end position="83"/>
    </location>
</feature>
<keyword evidence="7" id="KW-0472">Membrane</keyword>
<keyword evidence="2" id="KW-0134">Cell wall</keyword>
<keyword evidence="10" id="KW-1185">Reference proteome</keyword>
<keyword evidence="5" id="KW-0572">Peptidoglycan-anchor</keyword>
<dbReference type="NCBIfam" id="TIGR01168">
    <property type="entry name" value="YSIRK_signal"/>
    <property type="match status" value="1"/>
</dbReference>
<evidence type="ECO:0000259" key="8">
    <source>
        <dbReference type="Pfam" id="PF04650"/>
    </source>
</evidence>
<keyword evidence="4" id="KW-0732">Signal</keyword>
<comment type="caution">
    <text evidence="9">The sequence shown here is derived from an EMBL/GenBank/DDBJ whole genome shotgun (WGS) entry which is preliminary data.</text>
</comment>
<sequence length="96" mass="10581">MKKRLDFLPNKLNKYSIRKFTVGTASILVGATLVFGVGNQEAKAAENTTEESSAQTSEDTSSQDDAVKQKDVVQTNEQTTNNNDRPEQTDLTKEIT</sequence>
<dbReference type="InterPro" id="IPR005877">
    <property type="entry name" value="YSIRK_signal_dom"/>
</dbReference>
<proteinExistence type="predicted"/>
<gene>
    <name evidence="9" type="ORF">Q4528_11480</name>
</gene>
<evidence type="ECO:0000256" key="7">
    <source>
        <dbReference type="SAM" id="Phobius"/>
    </source>
</evidence>
<evidence type="ECO:0000256" key="4">
    <source>
        <dbReference type="ARBA" id="ARBA00022729"/>
    </source>
</evidence>
<keyword evidence="7" id="KW-0812">Transmembrane</keyword>
<comment type="subcellular location">
    <subcellularLocation>
        <location evidence="1">Secreted</location>
        <location evidence="1">Cell wall</location>
        <topology evidence="1">Peptidoglycan-anchor</topology>
    </subcellularLocation>
</comment>
<dbReference type="PANTHER" id="PTHR37824">
    <property type="entry name" value="IRON-REGULATED SURFACE DETERMINANT PROTEIN C"/>
    <property type="match status" value="1"/>
</dbReference>
<evidence type="ECO:0000313" key="10">
    <source>
        <dbReference type="Proteomes" id="UP001170310"/>
    </source>
</evidence>
<evidence type="ECO:0000256" key="3">
    <source>
        <dbReference type="ARBA" id="ARBA00022525"/>
    </source>
</evidence>
<keyword evidence="7" id="KW-1133">Transmembrane helix</keyword>
<evidence type="ECO:0000313" key="9">
    <source>
        <dbReference type="EMBL" id="MDO6574751.1"/>
    </source>
</evidence>
<feature type="compositionally biased region" description="Basic and acidic residues" evidence="6">
    <location>
        <begin position="84"/>
        <end position="96"/>
    </location>
</feature>
<dbReference type="EMBL" id="JAUOQO010000012">
    <property type="protein sequence ID" value="MDO6574751.1"/>
    <property type="molecule type" value="Genomic_DNA"/>
</dbReference>
<feature type="compositionally biased region" description="Polar residues" evidence="6">
    <location>
        <begin position="46"/>
        <end position="64"/>
    </location>
</feature>
<protein>
    <submittedName>
        <fullName evidence="9">YSIRK-type signal peptide-containing protein</fullName>
    </submittedName>
</protein>
<keyword evidence="3" id="KW-0964">Secreted</keyword>
<dbReference type="Pfam" id="PF04650">
    <property type="entry name" value="YSIRK_signal"/>
    <property type="match status" value="1"/>
</dbReference>